<dbReference type="PANTHER" id="PTHR34105:SF1">
    <property type="entry name" value="PROLINE-, GLUTAMIC ACID- AND LEUCINE-RICH PROTEIN 1"/>
    <property type="match status" value="1"/>
</dbReference>
<accession>A0AA88V3P8</accession>
<dbReference type="GO" id="GO:0005634">
    <property type="term" value="C:nucleus"/>
    <property type="evidence" value="ECO:0007669"/>
    <property type="project" value="UniProtKB-SubCell"/>
</dbReference>
<dbReference type="PANTHER" id="PTHR34105">
    <property type="entry name" value="PROLINE-, GLUTAMIC ACID- AND LEUCINE-RICH PROTEIN 1"/>
    <property type="match status" value="1"/>
</dbReference>
<keyword evidence="6" id="KW-1185">Reference proteome</keyword>
<organism evidence="5 6">
    <name type="scientific">Escallonia herrerae</name>
    <dbReference type="NCBI Taxonomy" id="1293975"/>
    <lineage>
        <taxon>Eukaryota</taxon>
        <taxon>Viridiplantae</taxon>
        <taxon>Streptophyta</taxon>
        <taxon>Embryophyta</taxon>
        <taxon>Tracheophyta</taxon>
        <taxon>Spermatophyta</taxon>
        <taxon>Magnoliopsida</taxon>
        <taxon>eudicotyledons</taxon>
        <taxon>Gunneridae</taxon>
        <taxon>Pentapetalae</taxon>
        <taxon>asterids</taxon>
        <taxon>campanulids</taxon>
        <taxon>Escalloniales</taxon>
        <taxon>Escalloniaceae</taxon>
        <taxon>Escallonia</taxon>
    </lineage>
</organism>
<evidence type="ECO:0000313" key="6">
    <source>
        <dbReference type="Proteomes" id="UP001188597"/>
    </source>
</evidence>
<evidence type="ECO:0000259" key="4">
    <source>
        <dbReference type="Pfam" id="PF08167"/>
    </source>
</evidence>
<comment type="subcellular location">
    <subcellularLocation>
        <location evidence="1">Nucleus</location>
    </subcellularLocation>
</comment>
<evidence type="ECO:0000256" key="1">
    <source>
        <dbReference type="ARBA" id="ARBA00004123"/>
    </source>
</evidence>
<dbReference type="SUPFAM" id="SSF48371">
    <property type="entry name" value="ARM repeat"/>
    <property type="match status" value="1"/>
</dbReference>
<feature type="domain" description="Pre-rRNA-processing protein RIX1 N-terminal" evidence="4">
    <location>
        <begin position="22"/>
        <end position="176"/>
    </location>
</feature>
<dbReference type="EMBL" id="JAVXUP010002829">
    <property type="protein sequence ID" value="KAK3001207.1"/>
    <property type="molecule type" value="Genomic_DNA"/>
</dbReference>
<dbReference type="Proteomes" id="UP001188597">
    <property type="component" value="Unassembled WGS sequence"/>
</dbReference>
<dbReference type="InterPro" id="IPR016024">
    <property type="entry name" value="ARM-type_fold"/>
</dbReference>
<dbReference type="GO" id="GO:0006364">
    <property type="term" value="P:rRNA processing"/>
    <property type="evidence" value="ECO:0007669"/>
    <property type="project" value="TreeGrafter"/>
</dbReference>
<dbReference type="InterPro" id="IPR012583">
    <property type="entry name" value="RIX1_N"/>
</dbReference>
<comment type="similarity">
    <text evidence="2">Belongs to the RIX1/PELP1 family.</text>
</comment>
<keyword evidence="3" id="KW-0539">Nucleus</keyword>
<comment type="caution">
    <text evidence="5">The sequence shown here is derived from an EMBL/GenBank/DDBJ whole genome shotgun (WGS) entry which is preliminary data.</text>
</comment>
<gene>
    <name evidence="5" type="ORF">RJ639_022001</name>
</gene>
<evidence type="ECO:0000256" key="3">
    <source>
        <dbReference type="ARBA" id="ARBA00023242"/>
    </source>
</evidence>
<proteinExistence type="inferred from homology"/>
<dbReference type="AlphaFoldDB" id="A0AA88V3P8"/>
<evidence type="ECO:0000313" key="5">
    <source>
        <dbReference type="EMBL" id="KAK3001207.1"/>
    </source>
</evidence>
<evidence type="ECO:0000256" key="2">
    <source>
        <dbReference type="ARBA" id="ARBA00010511"/>
    </source>
</evidence>
<name>A0AA88V3P8_9ASTE</name>
<reference evidence="5" key="1">
    <citation type="submission" date="2022-12" db="EMBL/GenBank/DDBJ databases">
        <title>Draft genome assemblies for two species of Escallonia (Escalloniales).</title>
        <authorList>
            <person name="Chanderbali A."/>
            <person name="Dervinis C."/>
            <person name="Anghel I."/>
            <person name="Soltis D."/>
            <person name="Soltis P."/>
            <person name="Zapata F."/>
        </authorList>
    </citation>
    <scope>NUCLEOTIDE SEQUENCE</scope>
    <source>
        <strain evidence="5">UCBG64.0493</strain>
        <tissue evidence="5">Leaf</tissue>
    </source>
</reference>
<protein>
    <recommendedName>
        <fullName evidence="4">Pre-rRNA-processing protein RIX1 N-terminal domain-containing protein</fullName>
    </recommendedName>
</protein>
<sequence length="359" mass="39538">MNDVALKPRLLRSLTKYELPDVKRPLKNPLHLSRVISTVKTHRLLSENPASQSADQKHIDSWKSAVDAWVNRLLVLVSNKCWAGICLLGLTCQECSLERFLASYSDWFQKLLSHIQPPVESHFVKVASCAAISDLLTRLGVLPNVKKEGTSHASKVLQPVLKLLSDDSSDAVWAEVAIVSKIMSGKCNVNTLENLGHCLALLPKSRGDEDSWSLMMQKVLLSINVHLNDAFQGLEEESQCSEAMRVLVPPGKEPPPPLGGQTSSDLATKRPDQYLVSSVSTLMLCCSTMLTSSYPVQIPVPVKPLLMLAARILRVDGSLSQALYPITTTMQQELTCSELPLLHMYSLELLAAVVKGVRR</sequence>
<dbReference type="Pfam" id="PF08167">
    <property type="entry name" value="RIX1"/>
    <property type="match status" value="1"/>
</dbReference>